<feature type="transmembrane region" description="Helical" evidence="7">
    <location>
        <begin position="312"/>
        <end position="336"/>
    </location>
</feature>
<dbReference type="EMBL" id="MOMC01000003">
    <property type="protein sequence ID" value="ONH33677.1"/>
    <property type="molecule type" value="Genomic_DNA"/>
</dbReference>
<feature type="transmembrane region" description="Helical" evidence="7">
    <location>
        <begin position="245"/>
        <end position="265"/>
    </location>
</feature>
<accession>A0A1V2IKN7</accession>
<dbReference type="InterPro" id="IPR050833">
    <property type="entry name" value="Poly_Biosynth_Transport"/>
</dbReference>
<keyword evidence="5 7" id="KW-0472">Membrane</keyword>
<keyword evidence="9" id="KW-1185">Reference proteome</keyword>
<feature type="transmembrane region" description="Helical" evidence="7">
    <location>
        <begin position="348"/>
        <end position="369"/>
    </location>
</feature>
<keyword evidence="4 7" id="KW-1133">Transmembrane helix</keyword>
<name>A0A1V2IKN7_9ACTN</name>
<dbReference type="OrthoDB" id="3701119at2"/>
<dbReference type="PANTHER" id="PTHR30250:SF26">
    <property type="entry name" value="PSMA PROTEIN"/>
    <property type="match status" value="1"/>
</dbReference>
<feature type="transmembrane region" description="Helical" evidence="7">
    <location>
        <begin position="426"/>
        <end position="452"/>
    </location>
</feature>
<gene>
    <name evidence="8" type="ORF">BL253_01295</name>
</gene>
<dbReference type="CDD" id="cd13126">
    <property type="entry name" value="MATE_like_11"/>
    <property type="match status" value="1"/>
</dbReference>
<reference evidence="9" key="1">
    <citation type="submission" date="2016-10" db="EMBL/GenBank/DDBJ databases">
        <title>Frankia sp. NRRL B-16386 Genome sequencing.</title>
        <authorList>
            <person name="Ghodhbane-Gtari F."/>
            <person name="Swanson E."/>
            <person name="Gueddou A."/>
            <person name="Hezbri K."/>
            <person name="Ktari K."/>
            <person name="Nouioui I."/>
            <person name="Morris K."/>
            <person name="Simpson S."/>
            <person name="Abebe-Akele F."/>
            <person name="Thomas K."/>
            <person name="Gtari M."/>
            <person name="Tisa L.S."/>
        </authorList>
    </citation>
    <scope>NUCLEOTIDE SEQUENCE [LARGE SCALE GENOMIC DNA]</scope>
    <source>
        <strain evidence="9">NRRL B-16386</strain>
    </source>
</reference>
<dbReference type="PANTHER" id="PTHR30250">
    <property type="entry name" value="PST FAMILY PREDICTED COLANIC ACID TRANSPORTER"/>
    <property type="match status" value="1"/>
</dbReference>
<evidence type="ECO:0000313" key="9">
    <source>
        <dbReference type="Proteomes" id="UP000188929"/>
    </source>
</evidence>
<evidence type="ECO:0008006" key="10">
    <source>
        <dbReference type="Google" id="ProtNLM"/>
    </source>
</evidence>
<evidence type="ECO:0000313" key="8">
    <source>
        <dbReference type="EMBL" id="ONH33677.1"/>
    </source>
</evidence>
<comment type="caution">
    <text evidence="8">The sequence shown here is derived from an EMBL/GenBank/DDBJ whole genome shotgun (WGS) entry which is preliminary data.</text>
</comment>
<feature type="compositionally biased region" description="Basic and acidic residues" evidence="6">
    <location>
        <begin position="71"/>
        <end position="84"/>
    </location>
</feature>
<evidence type="ECO:0000256" key="5">
    <source>
        <dbReference type="ARBA" id="ARBA00023136"/>
    </source>
</evidence>
<feature type="transmembrane region" description="Helical" evidence="7">
    <location>
        <begin position="271"/>
        <end position="291"/>
    </location>
</feature>
<feature type="transmembrane region" description="Helical" evidence="7">
    <location>
        <begin position="381"/>
        <end position="406"/>
    </location>
</feature>
<dbReference type="Proteomes" id="UP000188929">
    <property type="component" value="Unassembled WGS sequence"/>
</dbReference>
<sequence>MNSFTQTIDLTALRRRLEEQDAAGRSDATARLYGRGRPGTDGGRDADGTQFLYRDPAGYRRRPPADDADELGLRDLDRVEEPRRAAPATWARDGEAATAPKGSTRGRALWTLLDQLISSGTNSILMFVVAREVVPAEFGAFSVAFAVFAVVIGFSKSTGGQPLSIRYAGAPASVFSAAAAKATGSALVLGVGVGLGCAVVGTLMGGAVGSALLTLAVVLPGLLVQDLWRQVFFAQGRPAAAAANDAVWGVVQIAGVAVLLTRHVALASPMLLAWGAAAAVAALIGVVQAGFWPAPGRALDWVREHRDINGYLAAEFVTVQGALNATLLVIGAIGTIELVGALRGVQTLLGPTTIFAIGIVSWAIPEFAQRKDMTAAARLRAAYLLSAAVATLGIIWGLVFLVFGQIKFGGTPLGEHLLGDTWANTHHLLGLSIIQQAGAASTVGVSCMLIALGRAKDTFRLNVIMAPQLLLYPLLGVYLGGGTGAVIGFIVANWVMVPAWFRLLRRAARDAEREWDETNAPGDRGARATGTGGNQPDQVSDRLEHSDRRDRRGERDRDQRSGPGRGAPASKHQSVE</sequence>
<dbReference type="RefSeq" id="WP_076812650.1">
    <property type="nucleotide sequence ID" value="NZ_MOMC01000003.1"/>
</dbReference>
<keyword evidence="2" id="KW-1003">Cell membrane</keyword>
<evidence type="ECO:0000256" key="7">
    <source>
        <dbReference type="SAM" id="Phobius"/>
    </source>
</evidence>
<evidence type="ECO:0000256" key="3">
    <source>
        <dbReference type="ARBA" id="ARBA00022692"/>
    </source>
</evidence>
<feature type="transmembrane region" description="Helical" evidence="7">
    <location>
        <begin position="485"/>
        <end position="504"/>
    </location>
</feature>
<dbReference type="STRING" id="1834516.BL253_01295"/>
<feature type="region of interest" description="Disordered" evidence="6">
    <location>
        <begin position="512"/>
        <end position="576"/>
    </location>
</feature>
<dbReference type="GO" id="GO:0005886">
    <property type="term" value="C:plasma membrane"/>
    <property type="evidence" value="ECO:0007669"/>
    <property type="project" value="UniProtKB-SubCell"/>
</dbReference>
<evidence type="ECO:0000256" key="6">
    <source>
        <dbReference type="SAM" id="MobiDB-lite"/>
    </source>
</evidence>
<keyword evidence="3 7" id="KW-0812">Transmembrane</keyword>
<dbReference type="AlphaFoldDB" id="A0A1V2IKN7"/>
<evidence type="ECO:0000256" key="4">
    <source>
        <dbReference type="ARBA" id="ARBA00022989"/>
    </source>
</evidence>
<proteinExistence type="predicted"/>
<comment type="subcellular location">
    <subcellularLocation>
        <location evidence="1">Cell membrane</location>
        <topology evidence="1">Multi-pass membrane protein</topology>
    </subcellularLocation>
</comment>
<organism evidence="8 9">
    <name type="scientific">Pseudofrankia asymbiotica</name>
    <dbReference type="NCBI Taxonomy" id="1834516"/>
    <lineage>
        <taxon>Bacteria</taxon>
        <taxon>Bacillati</taxon>
        <taxon>Actinomycetota</taxon>
        <taxon>Actinomycetes</taxon>
        <taxon>Frankiales</taxon>
        <taxon>Frankiaceae</taxon>
        <taxon>Pseudofrankia</taxon>
    </lineage>
</organism>
<evidence type="ECO:0000256" key="2">
    <source>
        <dbReference type="ARBA" id="ARBA00022475"/>
    </source>
</evidence>
<feature type="compositionally biased region" description="Basic and acidic residues" evidence="6">
    <location>
        <begin position="539"/>
        <end position="560"/>
    </location>
</feature>
<feature type="transmembrane region" description="Helical" evidence="7">
    <location>
        <begin position="203"/>
        <end position="224"/>
    </location>
</feature>
<feature type="transmembrane region" description="Helical" evidence="7">
    <location>
        <begin position="136"/>
        <end position="155"/>
    </location>
</feature>
<protein>
    <recommendedName>
        <fullName evidence="10">Polysaccharide biosynthesis protein</fullName>
    </recommendedName>
</protein>
<feature type="region of interest" description="Disordered" evidence="6">
    <location>
        <begin position="19"/>
        <end position="102"/>
    </location>
</feature>
<evidence type="ECO:0000256" key="1">
    <source>
        <dbReference type="ARBA" id="ARBA00004651"/>
    </source>
</evidence>